<feature type="compositionally biased region" description="Basic residues" evidence="1">
    <location>
        <begin position="17"/>
        <end position="26"/>
    </location>
</feature>
<accession>A0AAW0A690</accession>
<dbReference type="AlphaFoldDB" id="A0AAW0A690"/>
<reference evidence="2 3" key="1">
    <citation type="journal article" date="2024" name="J Genomics">
        <title>Draft genome sequencing and assembly of Favolaschia claudopus CIRM-BRFM 2984 isolated from oak limbs.</title>
        <authorList>
            <person name="Navarro D."/>
            <person name="Drula E."/>
            <person name="Chaduli D."/>
            <person name="Cazenave R."/>
            <person name="Ahrendt S."/>
            <person name="Wang J."/>
            <person name="Lipzen A."/>
            <person name="Daum C."/>
            <person name="Barry K."/>
            <person name="Grigoriev I.V."/>
            <person name="Favel A."/>
            <person name="Rosso M.N."/>
            <person name="Martin F."/>
        </authorList>
    </citation>
    <scope>NUCLEOTIDE SEQUENCE [LARGE SCALE GENOMIC DNA]</scope>
    <source>
        <strain evidence="2 3">CIRM-BRFM 2984</strain>
    </source>
</reference>
<feature type="compositionally biased region" description="Basic residues" evidence="1">
    <location>
        <begin position="37"/>
        <end position="54"/>
    </location>
</feature>
<dbReference type="EMBL" id="JAWWNJ010000083">
    <property type="protein sequence ID" value="KAK7001585.1"/>
    <property type="molecule type" value="Genomic_DNA"/>
</dbReference>
<evidence type="ECO:0000256" key="1">
    <source>
        <dbReference type="SAM" id="MobiDB-lite"/>
    </source>
</evidence>
<proteinExistence type="predicted"/>
<evidence type="ECO:0000313" key="2">
    <source>
        <dbReference type="EMBL" id="KAK7001585.1"/>
    </source>
</evidence>
<feature type="region of interest" description="Disordered" evidence="1">
    <location>
        <begin position="1"/>
        <end position="82"/>
    </location>
</feature>
<gene>
    <name evidence="2" type="ORF">R3P38DRAFT_3049841</name>
</gene>
<organism evidence="2 3">
    <name type="scientific">Favolaschia claudopus</name>
    <dbReference type="NCBI Taxonomy" id="2862362"/>
    <lineage>
        <taxon>Eukaryota</taxon>
        <taxon>Fungi</taxon>
        <taxon>Dikarya</taxon>
        <taxon>Basidiomycota</taxon>
        <taxon>Agaricomycotina</taxon>
        <taxon>Agaricomycetes</taxon>
        <taxon>Agaricomycetidae</taxon>
        <taxon>Agaricales</taxon>
        <taxon>Marasmiineae</taxon>
        <taxon>Mycenaceae</taxon>
        <taxon>Favolaschia</taxon>
    </lineage>
</organism>
<evidence type="ECO:0000313" key="3">
    <source>
        <dbReference type="Proteomes" id="UP001362999"/>
    </source>
</evidence>
<dbReference type="Proteomes" id="UP001362999">
    <property type="component" value="Unassembled WGS sequence"/>
</dbReference>
<protein>
    <submittedName>
        <fullName evidence="2">Uncharacterized protein</fullName>
    </submittedName>
</protein>
<name>A0AAW0A690_9AGAR</name>
<sequence length="238" mass="27249">MADSDDEGPPRATHFGEKRRRARIRKALITTTQPAPKRTKRSRAGKGGGRRRGRGSGGNDEEEEPKKKRRKPGKATPCLRSLNNDLNSDLVSFRDTKDRRTVSKRFELFPAANLQSWIVKRLSGPMIRYKLAIFNTIGTSIVKNSPGGRGRDYQTAPWHVWRRSFRAVFIWDSNFDETLAVKRRPDVFKAQRNFYKQLGGPGILHVAKHGFCEREFSFDPDALIPYKDKDKRSTLHAL</sequence>
<keyword evidence="3" id="KW-1185">Reference proteome</keyword>
<comment type="caution">
    <text evidence="2">The sequence shown here is derived from an EMBL/GenBank/DDBJ whole genome shotgun (WGS) entry which is preliminary data.</text>
</comment>